<proteinExistence type="predicted"/>
<comment type="subcellular location">
    <subcellularLocation>
        <location evidence="1">Membrane</location>
        <topology evidence="1">Multi-pass membrane protein</topology>
    </subcellularLocation>
</comment>
<protein>
    <submittedName>
        <fullName evidence="9">Phospholipid-transporting ATPase</fullName>
    </submittedName>
</protein>
<reference evidence="9" key="1">
    <citation type="submission" date="2022-08" db="EMBL/GenBank/DDBJ databases">
        <authorList>
            <person name="Marques A."/>
        </authorList>
    </citation>
    <scope>NUCLEOTIDE SEQUENCE</scope>
    <source>
        <strain evidence="9">RhyPub2mFocal</strain>
        <tissue evidence="9">Leaves</tissue>
    </source>
</reference>
<feature type="transmembrane region" description="Helical" evidence="7">
    <location>
        <begin position="171"/>
        <end position="191"/>
    </location>
</feature>
<evidence type="ECO:0000313" key="9">
    <source>
        <dbReference type="EMBL" id="KAJ4733824.1"/>
    </source>
</evidence>
<feature type="transmembrane region" description="Helical" evidence="7">
    <location>
        <begin position="236"/>
        <end position="258"/>
    </location>
</feature>
<dbReference type="GO" id="GO:0005524">
    <property type="term" value="F:ATP binding"/>
    <property type="evidence" value="ECO:0007669"/>
    <property type="project" value="InterPro"/>
</dbReference>
<dbReference type="InterPro" id="IPR036412">
    <property type="entry name" value="HAD-like_sf"/>
</dbReference>
<evidence type="ECO:0000256" key="4">
    <source>
        <dbReference type="ARBA" id="ARBA00022842"/>
    </source>
</evidence>
<feature type="transmembrane region" description="Helical" evidence="7">
    <location>
        <begin position="265"/>
        <end position="287"/>
    </location>
</feature>
<dbReference type="Gene3D" id="3.40.50.1000">
    <property type="entry name" value="HAD superfamily/HAD-like"/>
    <property type="match status" value="1"/>
</dbReference>
<dbReference type="GO" id="GO:0045332">
    <property type="term" value="P:phospholipid translocation"/>
    <property type="evidence" value="ECO:0007669"/>
    <property type="project" value="TreeGrafter"/>
</dbReference>
<keyword evidence="6 7" id="KW-0472">Membrane</keyword>
<dbReference type="SUPFAM" id="SSF81665">
    <property type="entry name" value="Calcium ATPase, transmembrane domain M"/>
    <property type="match status" value="1"/>
</dbReference>
<evidence type="ECO:0000256" key="2">
    <source>
        <dbReference type="ARBA" id="ARBA00022692"/>
    </source>
</evidence>
<dbReference type="AlphaFoldDB" id="A0AAV8AT52"/>
<comment type="caution">
    <text evidence="9">The sequence shown here is derived from an EMBL/GenBank/DDBJ whole genome shotgun (WGS) entry which is preliminary data.</text>
</comment>
<evidence type="ECO:0000256" key="5">
    <source>
        <dbReference type="ARBA" id="ARBA00022989"/>
    </source>
</evidence>
<dbReference type="InterPro" id="IPR032630">
    <property type="entry name" value="P_typ_ATPase_c"/>
</dbReference>
<dbReference type="GO" id="GO:0046872">
    <property type="term" value="F:metal ion binding"/>
    <property type="evidence" value="ECO:0007669"/>
    <property type="project" value="UniProtKB-KW"/>
</dbReference>
<evidence type="ECO:0000313" key="10">
    <source>
        <dbReference type="Proteomes" id="UP001140206"/>
    </source>
</evidence>
<evidence type="ECO:0000259" key="8">
    <source>
        <dbReference type="Pfam" id="PF16212"/>
    </source>
</evidence>
<dbReference type="Pfam" id="PF08282">
    <property type="entry name" value="Hydrolase_3"/>
    <property type="match status" value="1"/>
</dbReference>
<keyword evidence="10" id="KW-1185">Reference proteome</keyword>
<keyword evidence="3" id="KW-0479">Metal-binding</keyword>
<dbReference type="EMBL" id="JAMFTS010005268">
    <property type="protein sequence ID" value="KAJ4733824.1"/>
    <property type="molecule type" value="Genomic_DNA"/>
</dbReference>
<sequence>MLYIEKCYGRLKLVQLLKSCDYRTLAIGDGGNDVRMIQQADIGVGISGREGLQAARAADYSIGKFRFLKRLILVHGRYSYNRTAFLSQYSFYKSLMICFIQIFFSFLSGIAGTSLFNSVSLMAYNVFYTSIPVLTSVLDKDLSEKTVMQNPQILIYCQAGRLLNPSTFAGWFGRSLYHALVVFLITIHAYANEKSEMEELSMVALSGAIWLQAFVVTLEFSSFTFVQLLAIWGNFFAFYGINFIISSIPSAGMYTIMFRLSRDPAYWITMILITGVAMGPILALKYFRYTYHPSAINMLQKAERSRGPIYSLANLESQLRPVEKDVAQFVLNTPKMRNPVYEPLLSDSPSGTRRSSLPSAFDIFQSAQSRLSFSHARNIKDN</sequence>
<name>A0AAV8AT52_9POAL</name>
<dbReference type="PANTHER" id="PTHR24092">
    <property type="entry name" value="PROBABLE PHOSPHOLIPID-TRANSPORTING ATPASE"/>
    <property type="match status" value="1"/>
</dbReference>
<dbReference type="GO" id="GO:0016887">
    <property type="term" value="F:ATP hydrolysis activity"/>
    <property type="evidence" value="ECO:0007669"/>
    <property type="project" value="InterPro"/>
</dbReference>
<dbReference type="InterPro" id="IPR023214">
    <property type="entry name" value="HAD_sf"/>
</dbReference>
<keyword evidence="2 7" id="KW-0812">Transmembrane</keyword>
<dbReference type="InterPro" id="IPR023298">
    <property type="entry name" value="ATPase_P-typ_TM_dom_sf"/>
</dbReference>
<dbReference type="SUPFAM" id="SSF56784">
    <property type="entry name" value="HAD-like"/>
    <property type="match status" value="1"/>
</dbReference>
<feature type="transmembrane region" description="Helical" evidence="7">
    <location>
        <begin position="95"/>
        <end position="116"/>
    </location>
</feature>
<evidence type="ECO:0000256" key="6">
    <source>
        <dbReference type="ARBA" id="ARBA00023136"/>
    </source>
</evidence>
<dbReference type="Proteomes" id="UP001140206">
    <property type="component" value="Unassembled WGS sequence"/>
</dbReference>
<organism evidence="9 10">
    <name type="scientific">Rhynchospora pubera</name>
    <dbReference type="NCBI Taxonomy" id="906938"/>
    <lineage>
        <taxon>Eukaryota</taxon>
        <taxon>Viridiplantae</taxon>
        <taxon>Streptophyta</taxon>
        <taxon>Embryophyta</taxon>
        <taxon>Tracheophyta</taxon>
        <taxon>Spermatophyta</taxon>
        <taxon>Magnoliopsida</taxon>
        <taxon>Liliopsida</taxon>
        <taxon>Poales</taxon>
        <taxon>Cyperaceae</taxon>
        <taxon>Cyperoideae</taxon>
        <taxon>Rhynchosporeae</taxon>
        <taxon>Rhynchospora</taxon>
    </lineage>
</organism>
<dbReference type="NCBIfam" id="TIGR01494">
    <property type="entry name" value="ATPase_P-type"/>
    <property type="match status" value="1"/>
</dbReference>
<evidence type="ECO:0000256" key="3">
    <source>
        <dbReference type="ARBA" id="ARBA00022723"/>
    </source>
</evidence>
<dbReference type="GO" id="GO:0140326">
    <property type="term" value="F:ATPase-coupled intramembrane lipid transporter activity"/>
    <property type="evidence" value="ECO:0007669"/>
    <property type="project" value="TreeGrafter"/>
</dbReference>
<gene>
    <name evidence="9" type="ORF">LUZ62_000795</name>
</gene>
<dbReference type="Pfam" id="PF16212">
    <property type="entry name" value="PhoLip_ATPase_C"/>
    <property type="match status" value="1"/>
</dbReference>
<keyword evidence="4" id="KW-0460">Magnesium</keyword>
<feature type="domain" description="P-type ATPase C-terminal" evidence="8">
    <location>
        <begin position="55"/>
        <end position="294"/>
    </location>
</feature>
<accession>A0AAV8AT52</accession>
<dbReference type="PANTHER" id="PTHR24092:SF19">
    <property type="entry name" value="PHOSPHOLIPID-TRANSPORTING ATPASE"/>
    <property type="match status" value="1"/>
</dbReference>
<feature type="transmembrane region" description="Helical" evidence="7">
    <location>
        <begin position="203"/>
        <end position="230"/>
    </location>
</feature>
<keyword evidence="5 7" id="KW-1133">Transmembrane helix</keyword>
<dbReference type="GO" id="GO:0005886">
    <property type="term" value="C:plasma membrane"/>
    <property type="evidence" value="ECO:0007669"/>
    <property type="project" value="TreeGrafter"/>
</dbReference>
<dbReference type="InterPro" id="IPR001757">
    <property type="entry name" value="P_typ_ATPase"/>
</dbReference>
<evidence type="ECO:0000256" key="7">
    <source>
        <dbReference type="SAM" id="Phobius"/>
    </source>
</evidence>
<evidence type="ECO:0000256" key="1">
    <source>
        <dbReference type="ARBA" id="ARBA00004141"/>
    </source>
</evidence>